<proteinExistence type="predicted"/>
<organism evidence="3 4">
    <name type="scientific">Marinobacter profundi</name>
    <dbReference type="NCBI Taxonomy" id="2666256"/>
    <lineage>
        <taxon>Bacteria</taxon>
        <taxon>Pseudomonadati</taxon>
        <taxon>Pseudomonadota</taxon>
        <taxon>Gammaproteobacteria</taxon>
        <taxon>Pseudomonadales</taxon>
        <taxon>Marinobacteraceae</taxon>
        <taxon>Marinobacter</taxon>
    </lineage>
</organism>
<keyword evidence="4" id="KW-1185">Reference proteome</keyword>
<dbReference type="Proteomes" id="UP000231409">
    <property type="component" value="Unassembled WGS sequence"/>
</dbReference>
<dbReference type="RefSeq" id="WP_099613083.1">
    <property type="nucleotide sequence ID" value="NZ_KZ319367.1"/>
</dbReference>
<name>A0A2G1UQP3_9GAMM</name>
<evidence type="ECO:0000256" key="1">
    <source>
        <dbReference type="SAM" id="MobiDB-lite"/>
    </source>
</evidence>
<keyword evidence="2" id="KW-0732">Signal</keyword>
<dbReference type="InterPro" id="IPR038081">
    <property type="entry name" value="CalX-like_sf"/>
</dbReference>
<gene>
    <name evidence="3" type="ORF">CLH61_02330</name>
</gene>
<feature type="region of interest" description="Disordered" evidence="1">
    <location>
        <begin position="834"/>
        <end position="868"/>
    </location>
</feature>
<feature type="chain" id="PRO_5013901438" evidence="2">
    <location>
        <begin position="28"/>
        <end position="929"/>
    </location>
</feature>
<evidence type="ECO:0000256" key="2">
    <source>
        <dbReference type="SAM" id="SignalP"/>
    </source>
</evidence>
<evidence type="ECO:0000313" key="3">
    <source>
        <dbReference type="EMBL" id="PHQ16831.1"/>
    </source>
</evidence>
<dbReference type="Gene3D" id="2.60.40.2030">
    <property type="match status" value="1"/>
</dbReference>
<comment type="caution">
    <text evidence="3">The sequence shown here is derived from an EMBL/GenBank/DDBJ whole genome shotgun (WGS) entry which is preliminary data.</text>
</comment>
<sequence length="929" mass="98616">MCADVCSRPKRYPGRLILAMLLPVLLAACKTEKDPDDPTVLGVPPATAYLGVEYYYNFGAYGGEGILDYSLTNAPSWLALEDISNKARQGIIIRGVPGLTGGERGAGDLGTTRNINLVTTDGRMAGVQPFDINVKENNLSLRAEVFTEGKAGAAKQGVGERCELPDLENSGEHNYDINLYDDSGVYLGTEARTSETYPVLVRVMLERPSVTRVQVAWELRSGFDPLACDPTIVAPHQRCEHSRQNTGDAIIDRDVIAWGSGSGNSLPAPDYLTYQADEQGRYTRGVITIEPGIRECYIRLEVVEDSVPEPSEVLELALTEVRSGLAGLGGSSKGVRTSVIIDDNEPKVALKTVMGGDRDVINVGSGQEYLAVLSKPAEITYRARIGRAVSSVAQPGADYLIEIQDVATGTWLAGDIVEFPAGQVTARFRVSVPAASYSNPSDNDKAIELAVDDAYQAGRENFAGSDASLLRIGINELTTRLLVGGEGVFIPSDLAVGHDGRVFVAGYNPAAANQAEIHVYSQKGEGLGVLTSTAPVDPLAGPVLDYSERRVKEGDQDVLRRELLLVYGTRGTLAGSTNAGGVDSVVSLFRYDPASAELYPNVWSQQAGTAGDDIPRWGAADSFGNIFVTGETTGQWPGETQRGGRDSYVQRIDSVDTGTGPAPVIAWTRQAGSALEDTVAGGATFANSGLVFGSTAGTLEGQPTAGMTDLYLYSAFNADSDLTVYQRGSDADDLISSGVYSGGTLWLLGNGDGRYEMARDEGVADDSEPFLSRDPLQSTAGFLLGYSTTGGLVAALTLNDMSGETDIADEHYSSLVAFDGDVVVGGLLDNAAGLARTGVPPQPEASPEVPEEETTGEDEPPESTDTAENSPIVLWYQWLGVEGTAIQALANYRDDEITSLVTIDTTGGRFWELLIFSGEGRLLNGANPE</sequence>
<reference evidence="3 4" key="1">
    <citation type="submission" date="2017-09" db="EMBL/GenBank/DDBJ databases">
        <title>The draft genome sequences of Marinobacter sp. PWS21.</title>
        <authorList>
            <person name="Cao J."/>
        </authorList>
    </citation>
    <scope>NUCLEOTIDE SEQUENCE [LARGE SCALE GENOMIC DNA]</scope>
    <source>
        <strain evidence="3 4">PWS21</strain>
    </source>
</reference>
<protein>
    <submittedName>
        <fullName evidence="3">Uncharacterized protein</fullName>
    </submittedName>
</protein>
<evidence type="ECO:0000313" key="4">
    <source>
        <dbReference type="Proteomes" id="UP000231409"/>
    </source>
</evidence>
<feature type="signal peptide" evidence="2">
    <location>
        <begin position="1"/>
        <end position="27"/>
    </location>
</feature>
<accession>A0A2G1UQP3</accession>
<feature type="compositionally biased region" description="Acidic residues" evidence="1">
    <location>
        <begin position="849"/>
        <end position="862"/>
    </location>
</feature>
<dbReference type="AlphaFoldDB" id="A0A2G1UQP3"/>
<dbReference type="SUPFAM" id="SSF141072">
    <property type="entry name" value="CalX-like"/>
    <property type="match status" value="1"/>
</dbReference>
<dbReference type="Pfam" id="PF06739">
    <property type="entry name" value="SBBP"/>
    <property type="match status" value="1"/>
</dbReference>
<dbReference type="InterPro" id="IPR010620">
    <property type="entry name" value="SBBP_repeat"/>
</dbReference>
<dbReference type="EMBL" id="NTFH01000003">
    <property type="protein sequence ID" value="PHQ16831.1"/>
    <property type="molecule type" value="Genomic_DNA"/>
</dbReference>